<dbReference type="EC" id="3.1.3.3" evidence="4"/>
<dbReference type="SFLD" id="SFLDG01137">
    <property type="entry name" value="C1.6.1:_Phosphoserine_Phosphat"/>
    <property type="match status" value="1"/>
</dbReference>
<keyword evidence="8" id="KW-0460">Magnesium</keyword>
<dbReference type="PANTHER" id="PTHR43344">
    <property type="entry name" value="PHOSPHOSERINE PHOSPHATASE"/>
    <property type="match status" value="1"/>
</dbReference>
<dbReference type="GO" id="GO:0005737">
    <property type="term" value="C:cytoplasm"/>
    <property type="evidence" value="ECO:0007669"/>
    <property type="project" value="TreeGrafter"/>
</dbReference>
<protein>
    <recommendedName>
        <fullName evidence="4">phosphoserine phosphatase</fullName>
        <ecNumber evidence="4">3.1.3.3</ecNumber>
    </recommendedName>
    <alternativeName>
        <fullName evidence="10">O-phosphoserine phosphohydrolase</fullName>
    </alternativeName>
</protein>
<evidence type="ECO:0000256" key="10">
    <source>
        <dbReference type="ARBA" id="ARBA00031693"/>
    </source>
</evidence>
<dbReference type="GO" id="GO:0036424">
    <property type="term" value="F:L-phosphoserine phosphatase activity"/>
    <property type="evidence" value="ECO:0007669"/>
    <property type="project" value="InterPro"/>
</dbReference>
<dbReference type="SFLD" id="SFLDS00003">
    <property type="entry name" value="Haloacid_Dehalogenase"/>
    <property type="match status" value="1"/>
</dbReference>
<sequence length="285" mass="30761">MRLLWFVSNANHFEALQKLINQAGLADTQSYHHQSKDQLVAPSCDCIEFKVDLVDESLLRDAAEDAKTDYLLVRDEYPKLALFDMDSTLIQQEVIDELAAAFGLGQQVSVITEGAMRGELDFVASFTERLRLLSGLAQSELDVVAKNLSLMPGADVLAANLTGAGVRQGIVSGGFSYFAEQIGKQLGMDFVLSNTLECRNGKVTGNVIPPVIDGSMKLKTLVAEANALGIMLSETMAVGDGANDIPMLLASGIGVAHHAKLRVRAEANHCLNYQDLSALGYLVKF</sequence>
<evidence type="ECO:0000256" key="1">
    <source>
        <dbReference type="ARBA" id="ARBA00001946"/>
    </source>
</evidence>
<evidence type="ECO:0000256" key="9">
    <source>
        <dbReference type="ARBA" id="ARBA00023299"/>
    </source>
</evidence>
<keyword evidence="9" id="KW-0718">Serine biosynthesis</keyword>
<dbReference type="SFLD" id="SFLDG01136">
    <property type="entry name" value="C1.6:_Phosphoserine_Phosphatas"/>
    <property type="match status" value="1"/>
</dbReference>
<dbReference type="AlphaFoldDB" id="A0A0U2XP48"/>
<dbReference type="NCBIfam" id="TIGR01488">
    <property type="entry name" value="HAD-SF-IB"/>
    <property type="match status" value="1"/>
</dbReference>
<name>A0A0U2XP48_9BACT</name>
<evidence type="ECO:0000256" key="12">
    <source>
        <dbReference type="ARBA" id="ARBA00048523"/>
    </source>
</evidence>
<dbReference type="InterPro" id="IPR004469">
    <property type="entry name" value="PSP"/>
</dbReference>
<dbReference type="Gene3D" id="3.40.50.1000">
    <property type="entry name" value="HAD superfamily/HAD-like"/>
    <property type="match status" value="1"/>
</dbReference>
<dbReference type="UniPathway" id="UPA00135">
    <property type="reaction ID" value="UER00198"/>
</dbReference>
<comment type="catalytic activity">
    <reaction evidence="11">
        <text>O-phospho-L-serine + H2O = L-serine + phosphate</text>
        <dbReference type="Rhea" id="RHEA:21208"/>
        <dbReference type="ChEBI" id="CHEBI:15377"/>
        <dbReference type="ChEBI" id="CHEBI:33384"/>
        <dbReference type="ChEBI" id="CHEBI:43474"/>
        <dbReference type="ChEBI" id="CHEBI:57524"/>
        <dbReference type="EC" id="3.1.3.3"/>
    </reaction>
</comment>
<dbReference type="NCBIfam" id="TIGR00338">
    <property type="entry name" value="serB"/>
    <property type="match status" value="1"/>
</dbReference>
<comment type="similarity">
    <text evidence="3">Belongs to the HAD-like hydrolase superfamily. SerB family.</text>
</comment>
<comment type="cofactor">
    <cofactor evidence="1">
        <name>Mg(2+)</name>
        <dbReference type="ChEBI" id="CHEBI:18420"/>
    </cofactor>
</comment>
<dbReference type="SFLD" id="SFLDF00029">
    <property type="entry name" value="phosphoserine_phosphatase"/>
    <property type="match status" value="1"/>
</dbReference>
<dbReference type="Pfam" id="PF12710">
    <property type="entry name" value="HAD"/>
    <property type="match status" value="1"/>
</dbReference>
<feature type="active site" description="Nucleophile" evidence="13">
    <location>
        <position position="84"/>
    </location>
</feature>
<accession>A0A0U2XP48</accession>
<evidence type="ECO:0000256" key="11">
    <source>
        <dbReference type="ARBA" id="ARBA00048138"/>
    </source>
</evidence>
<proteinExistence type="inferred from homology"/>
<dbReference type="SUPFAM" id="SSF56784">
    <property type="entry name" value="HAD-like"/>
    <property type="match status" value="1"/>
</dbReference>
<evidence type="ECO:0000256" key="8">
    <source>
        <dbReference type="ARBA" id="ARBA00022842"/>
    </source>
</evidence>
<evidence type="ECO:0000256" key="3">
    <source>
        <dbReference type="ARBA" id="ARBA00009184"/>
    </source>
</evidence>
<dbReference type="EMBL" id="KT201085">
    <property type="protein sequence ID" value="ALS56052.1"/>
    <property type="molecule type" value="Genomic_DNA"/>
</dbReference>
<dbReference type="GO" id="GO:0000287">
    <property type="term" value="F:magnesium ion binding"/>
    <property type="evidence" value="ECO:0007669"/>
    <property type="project" value="TreeGrafter"/>
</dbReference>
<dbReference type="InterPro" id="IPR050582">
    <property type="entry name" value="HAD-like_SerB"/>
</dbReference>
<comment type="catalytic activity">
    <reaction evidence="12">
        <text>O-phospho-D-serine + H2O = D-serine + phosphate</text>
        <dbReference type="Rhea" id="RHEA:24873"/>
        <dbReference type="ChEBI" id="CHEBI:15377"/>
        <dbReference type="ChEBI" id="CHEBI:35247"/>
        <dbReference type="ChEBI" id="CHEBI:43474"/>
        <dbReference type="ChEBI" id="CHEBI:58680"/>
        <dbReference type="EC" id="3.1.3.3"/>
    </reaction>
</comment>
<evidence type="ECO:0000313" key="14">
    <source>
        <dbReference type="EMBL" id="ALS56052.1"/>
    </source>
</evidence>
<organism evidence="14">
    <name type="scientific">uncultured bacterium EIL107F05</name>
    <dbReference type="NCBI Taxonomy" id="1768198"/>
    <lineage>
        <taxon>Bacteria</taxon>
        <taxon>environmental samples</taxon>
    </lineage>
</organism>
<feature type="active site" description="Proton donor" evidence="13">
    <location>
        <position position="86"/>
    </location>
</feature>
<keyword evidence="6" id="KW-0479">Metal-binding</keyword>
<evidence type="ECO:0000256" key="5">
    <source>
        <dbReference type="ARBA" id="ARBA00022605"/>
    </source>
</evidence>
<evidence type="ECO:0000256" key="6">
    <source>
        <dbReference type="ARBA" id="ARBA00022723"/>
    </source>
</evidence>
<dbReference type="InterPro" id="IPR023214">
    <property type="entry name" value="HAD_sf"/>
</dbReference>
<comment type="pathway">
    <text evidence="2">Amino-acid biosynthesis; L-serine biosynthesis; L-serine from 3-phospho-D-glycerate: step 3/3.</text>
</comment>
<evidence type="ECO:0000256" key="2">
    <source>
        <dbReference type="ARBA" id="ARBA00005135"/>
    </source>
</evidence>
<keyword evidence="7" id="KW-0378">Hydrolase</keyword>
<reference evidence="14" key="1">
    <citation type="journal article" date="2016" name="ISME J.">
        <title>Functional metagenomic screen reveals new and diverse microbial rhodopsins.</title>
        <authorList>
            <person name="Pushkarev A."/>
            <person name="Beja O."/>
        </authorList>
    </citation>
    <scope>NUCLEOTIDE SEQUENCE</scope>
</reference>
<evidence type="ECO:0000256" key="7">
    <source>
        <dbReference type="ARBA" id="ARBA00022801"/>
    </source>
</evidence>
<evidence type="ECO:0000256" key="13">
    <source>
        <dbReference type="PIRSR" id="PIRSR604469-1"/>
    </source>
</evidence>
<dbReference type="PANTHER" id="PTHR43344:SF2">
    <property type="entry name" value="PHOSPHOSERINE PHOSPHATASE"/>
    <property type="match status" value="1"/>
</dbReference>
<dbReference type="InterPro" id="IPR036412">
    <property type="entry name" value="HAD-like_sf"/>
</dbReference>
<keyword evidence="5" id="KW-0028">Amino-acid biosynthesis</keyword>
<evidence type="ECO:0000256" key="4">
    <source>
        <dbReference type="ARBA" id="ARBA00012640"/>
    </source>
</evidence>
<dbReference type="GO" id="GO:0006564">
    <property type="term" value="P:L-serine biosynthetic process"/>
    <property type="evidence" value="ECO:0007669"/>
    <property type="project" value="UniProtKB-KW"/>
</dbReference>